<evidence type="ECO:0000256" key="2">
    <source>
        <dbReference type="SAM" id="SignalP"/>
    </source>
</evidence>
<keyword evidence="3" id="KW-0813">Transport</keyword>
<dbReference type="EMBL" id="FNCS01000004">
    <property type="protein sequence ID" value="SDG58336.1"/>
    <property type="molecule type" value="Genomic_DNA"/>
</dbReference>
<dbReference type="AlphaFoldDB" id="A0A1G7VEU5"/>
<keyword evidence="4" id="KW-1185">Reference proteome</keyword>
<feature type="chain" id="PRO_5011649382" evidence="2">
    <location>
        <begin position="28"/>
        <end position="425"/>
    </location>
</feature>
<evidence type="ECO:0000313" key="4">
    <source>
        <dbReference type="Proteomes" id="UP000199495"/>
    </source>
</evidence>
<keyword evidence="3" id="KW-0762">Sugar transport</keyword>
<dbReference type="Gene3D" id="3.40.190.10">
    <property type="entry name" value="Periplasmic binding protein-like II"/>
    <property type="match status" value="1"/>
</dbReference>
<evidence type="ECO:0000256" key="1">
    <source>
        <dbReference type="ARBA" id="ARBA00022764"/>
    </source>
</evidence>
<dbReference type="OrthoDB" id="23936at2"/>
<dbReference type="Proteomes" id="UP000199495">
    <property type="component" value="Unassembled WGS sequence"/>
</dbReference>
<name>A0A1G7VEU5_9HYPH</name>
<dbReference type="InterPro" id="IPR006059">
    <property type="entry name" value="SBP"/>
</dbReference>
<reference evidence="3 4" key="1">
    <citation type="submission" date="2016-10" db="EMBL/GenBank/DDBJ databases">
        <authorList>
            <person name="de Groot N.N."/>
        </authorList>
    </citation>
    <scope>NUCLEOTIDE SEQUENCE [LARGE SCALE GENOMIC DNA]</scope>
    <source>
        <strain evidence="3 4">CGMCC 1.10267</strain>
    </source>
</reference>
<keyword evidence="2" id="KW-0732">Signal</keyword>
<proteinExistence type="predicted"/>
<dbReference type="STRING" id="440168.SAMN04487974_10498"/>
<dbReference type="RefSeq" id="WP_090595161.1">
    <property type="nucleotide sequence ID" value="NZ_FNCS01000004.1"/>
</dbReference>
<sequence length="425" mass="45713">MTSRTRLLASAALAAPLMIGLAGTASAQLLFWSNQAAPIEETQAMREQVLSGFDGEVDFQPQETGPFITRIEAELEAGSGSIAVVGALHGELANYADDWVDLSGIDLSGITVAPAFLELGMLGTDEQKYLPWMQANYVMAANVQALEYLPEGYDINALSYDELVNWMRILAEETGSPKFGFPAGPQGLKHRFFQGFLLPSYAGSTVTNFRSEEAVAGWEMFRELWQYTNPASTNYGFLQEPLLAGDVWVGFDHVARLAEAFNQQPENFVAFPAPAGPMGRGFMPVLAGLAIPAHAPDIDASMALVQYMMQPETQVATLLATNFFPVTDAELPGDLPPSAQALGAAITAMTSGDDALPALLPVGLGDLGGQFNQVYIDAFERIILANQDIGQVLEEQANTLRSLMEQANAPCWLPDEPSEGPCPVD</sequence>
<protein>
    <submittedName>
        <fullName evidence="3">Multiple sugar transport system substrate-binding protein</fullName>
    </submittedName>
</protein>
<dbReference type="Pfam" id="PF01547">
    <property type="entry name" value="SBP_bac_1"/>
    <property type="match status" value="1"/>
</dbReference>
<evidence type="ECO:0000313" key="3">
    <source>
        <dbReference type="EMBL" id="SDG58336.1"/>
    </source>
</evidence>
<gene>
    <name evidence="3" type="ORF">SAMN04487974_10498</name>
</gene>
<accession>A0A1G7VEU5</accession>
<dbReference type="SUPFAM" id="SSF53850">
    <property type="entry name" value="Periplasmic binding protein-like II"/>
    <property type="match status" value="1"/>
</dbReference>
<feature type="signal peptide" evidence="2">
    <location>
        <begin position="1"/>
        <end position="27"/>
    </location>
</feature>
<keyword evidence="1" id="KW-0574">Periplasm</keyword>
<organism evidence="3 4">
    <name type="scientific">Pelagibacterium luteolum</name>
    <dbReference type="NCBI Taxonomy" id="440168"/>
    <lineage>
        <taxon>Bacteria</taxon>
        <taxon>Pseudomonadati</taxon>
        <taxon>Pseudomonadota</taxon>
        <taxon>Alphaproteobacteria</taxon>
        <taxon>Hyphomicrobiales</taxon>
        <taxon>Devosiaceae</taxon>
        <taxon>Pelagibacterium</taxon>
    </lineage>
</organism>